<sequence>MRVDEFGMGFREYAIPESVSMDIIYPSLGRLDHWSRCMSFEISRTRHINSYTAHLWIYEMNDINPSNAEDHTGSDQASLALTARSSYASNLQLSLIPIRGHGN</sequence>
<evidence type="ECO:0000313" key="1">
    <source>
        <dbReference type="EMBL" id="KIK38983.1"/>
    </source>
</evidence>
<accession>A0A0D0B575</accession>
<dbReference type="EMBL" id="KN835364">
    <property type="protein sequence ID" value="KIK38983.1"/>
    <property type="molecule type" value="Genomic_DNA"/>
</dbReference>
<dbReference type="Proteomes" id="UP000054485">
    <property type="component" value="Unassembled WGS sequence"/>
</dbReference>
<dbReference type="AlphaFoldDB" id="A0A0D0B575"/>
<dbReference type="HOGENOM" id="CLU_2265500_0_0_1"/>
<reference evidence="1 2" key="1">
    <citation type="submission" date="2014-04" db="EMBL/GenBank/DDBJ databases">
        <authorList>
            <consortium name="DOE Joint Genome Institute"/>
            <person name="Kuo A."/>
            <person name="Ruytinx J."/>
            <person name="Rineau F."/>
            <person name="Colpaert J."/>
            <person name="Kohler A."/>
            <person name="Nagy L.G."/>
            <person name="Floudas D."/>
            <person name="Copeland A."/>
            <person name="Barry K.W."/>
            <person name="Cichocki N."/>
            <person name="Veneault-Fourrey C."/>
            <person name="LaButti K."/>
            <person name="Lindquist E.A."/>
            <person name="Lipzen A."/>
            <person name="Lundell T."/>
            <person name="Morin E."/>
            <person name="Murat C."/>
            <person name="Sun H."/>
            <person name="Tunlid A."/>
            <person name="Henrissat B."/>
            <person name="Grigoriev I.V."/>
            <person name="Hibbett D.S."/>
            <person name="Martin F."/>
            <person name="Nordberg H.P."/>
            <person name="Cantor M.N."/>
            <person name="Hua S.X."/>
        </authorList>
    </citation>
    <scope>NUCLEOTIDE SEQUENCE [LARGE SCALE GENOMIC DNA]</scope>
    <source>
        <strain evidence="1 2">UH-Slu-Lm8-n1</strain>
    </source>
</reference>
<keyword evidence="2" id="KW-1185">Reference proteome</keyword>
<reference evidence="2" key="2">
    <citation type="submission" date="2015-01" db="EMBL/GenBank/DDBJ databases">
        <title>Evolutionary Origins and Diversification of the Mycorrhizal Mutualists.</title>
        <authorList>
            <consortium name="DOE Joint Genome Institute"/>
            <consortium name="Mycorrhizal Genomics Consortium"/>
            <person name="Kohler A."/>
            <person name="Kuo A."/>
            <person name="Nagy L.G."/>
            <person name="Floudas D."/>
            <person name="Copeland A."/>
            <person name="Barry K.W."/>
            <person name="Cichocki N."/>
            <person name="Veneault-Fourrey C."/>
            <person name="LaButti K."/>
            <person name="Lindquist E.A."/>
            <person name="Lipzen A."/>
            <person name="Lundell T."/>
            <person name="Morin E."/>
            <person name="Murat C."/>
            <person name="Riley R."/>
            <person name="Ohm R."/>
            <person name="Sun H."/>
            <person name="Tunlid A."/>
            <person name="Henrissat B."/>
            <person name="Grigoriev I.V."/>
            <person name="Hibbett D.S."/>
            <person name="Martin F."/>
        </authorList>
    </citation>
    <scope>NUCLEOTIDE SEQUENCE [LARGE SCALE GENOMIC DNA]</scope>
    <source>
        <strain evidence="2">UH-Slu-Lm8-n1</strain>
    </source>
</reference>
<organism evidence="1 2">
    <name type="scientific">Suillus luteus UH-Slu-Lm8-n1</name>
    <dbReference type="NCBI Taxonomy" id="930992"/>
    <lineage>
        <taxon>Eukaryota</taxon>
        <taxon>Fungi</taxon>
        <taxon>Dikarya</taxon>
        <taxon>Basidiomycota</taxon>
        <taxon>Agaricomycotina</taxon>
        <taxon>Agaricomycetes</taxon>
        <taxon>Agaricomycetidae</taxon>
        <taxon>Boletales</taxon>
        <taxon>Suillineae</taxon>
        <taxon>Suillaceae</taxon>
        <taxon>Suillus</taxon>
    </lineage>
</organism>
<evidence type="ECO:0000313" key="2">
    <source>
        <dbReference type="Proteomes" id="UP000054485"/>
    </source>
</evidence>
<proteinExistence type="predicted"/>
<protein>
    <submittedName>
        <fullName evidence="1">Uncharacterized protein</fullName>
    </submittedName>
</protein>
<gene>
    <name evidence="1" type="ORF">CY34DRAFT_362245</name>
</gene>
<dbReference type="InParanoid" id="A0A0D0B575"/>
<name>A0A0D0B575_9AGAM</name>